<proteinExistence type="predicted"/>
<evidence type="ECO:0000313" key="1">
    <source>
        <dbReference type="EMBL" id="PHJ20537.1"/>
    </source>
</evidence>
<gene>
    <name evidence="1" type="ORF">CSUI_005621</name>
</gene>
<organism evidence="1 2">
    <name type="scientific">Cystoisospora suis</name>
    <dbReference type="NCBI Taxonomy" id="483139"/>
    <lineage>
        <taxon>Eukaryota</taxon>
        <taxon>Sar</taxon>
        <taxon>Alveolata</taxon>
        <taxon>Apicomplexa</taxon>
        <taxon>Conoidasida</taxon>
        <taxon>Coccidia</taxon>
        <taxon>Eucoccidiorida</taxon>
        <taxon>Eimeriorina</taxon>
        <taxon>Sarcocystidae</taxon>
        <taxon>Cystoisospora</taxon>
    </lineage>
</organism>
<dbReference type="AlphaFoldDB" id="A0A2C6KT31"/>
<dbReference type="RefSeq" id="XP_067922224.1">
    <property type="nucleotide sequence ID" value="XM_068065791.1"/>
</dbReference>
<comment type="caution">
    <text evidence="1">The sequence shown here is derived from an EMBL/GenBank/DDBJ whole genome shotgun (WGS) entry which is preliminary data.</text>
</comment>
<protein>
    <submittedName>
        <fullName evidence="1">Uncharacterized protein</fullName>
    </submittedName>
</protein>
<name>A0A2C6KT31_9APIC</name>
<reference evidence="1 2" key="1">
    <citation type="journal article" date="2017" name="Int. J. Parasitol.">
        <title>The genome of the protozoan parasite Cystoisospora suis and a reverse vaccinology approach to identify vaccine candidates.</title>
        <authorList>
            <person name="Palmieri N."/>
            <person name="Shrestha A."/>
            <person name="Ruttkowski B."/>
            <person name="Beck T."/>
            <person name="Vogl C."/>
            <person name="Tomley F."/>
            <person name="Blake D.P."/>
            <person name="Joachim A."/>
        </authorList>
    </citation>
    <scope>NUCLEOTIDE SEQUENCE [LARGE SCALE GENOMIC DNA]</scope>
    <source>
        <strain evidence="1 2">Wien I</strain>
    </source>
</reference>
<evidence type="ECO:0000313" key="2">
    <source>
        <dbReference type="Proteomes" id="UP000221165"/>
    </source>
</evidence>
<keyword evidence="2" id="KW-1185">Reference proteome</keyword>
<feature type="non-terminal residue" evidence="1">
    <location>
        <position position="1"/>
    </location>
</feature>
<accession>A0A2C6KT31</accession>
<dbReference type="Proteomes" id="UP000221165">
    <property type="component" value="Unassembled WGS sequence"/>
</dbReference>
<dbReference type="GeneID" id="94429002"/>
<sequence>GPGATSGPLAPYTLARQTNSRLVHRLYHLRAWQRCVDLRMFTSPVVPRMVLPVLDKRPKGDVLELLHKAAGFSRPAAVSPNSVSLQAASLSWFHSGRD</sequence>
<dbReference type="EMBL" id="MIGC01002725">
    <property type="protein sequence ID" value="PHJ20537.1"/>
    <property type="molecule type" value="Genomic_DNA"/>
</dbReference>
<dbReference type="VEuPathDB" id="ToxoDB:CSUI_005621"/>